<feature type="region of interest" description="Disordered" evidence="1">
    <location>
        <begin position="2084"/>
        <end position="2128"/>
    </location>
</feature>
<feature type="region of interest" description="Disordered" evidence="1">
    <location>
        <begin position="2296"/>
        <end position="2439"/>
    </location>
</feature>
<feature type="compositionally biased region" description="Basic and acidic residues" evidence="1">
    <location>
        <begin position="2309"/>
        <end position="2318"/>
    </location>
</feature>
<feature type="compositionally biased region" description="Basic and acidic residues" evidence="1">
    <location>
        <begin position="740"/>
        <end position="765"/>
    </location>
</feature>
<gene>
    <name evidence="3" type="ORF">AMON00008_LOCUS54967</name>
</gene>
<feature type="region of interest" description="Disordered" evidence="1">
    <location>
        <begin position="1117"/>
        <end position="1138"/>
    </location>
</feature>
<evidence type="ECO:0000256" key="1">
    <source>
        <dbReference type="SAM" id="MobiDB-lite"/>
    </source>
</evidence>
<dbReference type="InterPro" id="IPR007842">
    <property type="entry name" value="HEPN_dom"/>
</dbReference>
<feature type="region of interest" description="Disordered" evidence="1">
    <location>
        <begin position="2019"/>
        <end position="2072"/>
    </location>
</feature>
<feature type="compositionally biased region" description="Polar residues" evidence="1">
    <location>
        <begin position="2298"/>
        <end position="2308"/>
    </location>
</feature>
<feature type="region of interest" description="Disordered" evidence="1">
    <location>
        <begin position="1663"/>
        <end position="1740"/>
    </location>
</feature>
<dbReference type="PANTHER" id="PTHR46919:SF2">
    <property type="entry name" value="SACSIN"/>
    <property type="match status" value="1"/>
</dbReference>
<feature type="compositionally biased region" description="Low complexity" evidence="1">
    <location>
        <begin position="2335"/>
        <end position="2350"/>
    </location>
</feature>
<dbReference type="InterPro" id="IPR058210">
    <property type="entry name" value="SACS/Nov_dom"/>
</dbReference>
<feature type="region of interest" description="Disordered" evidence="1">
    <location>
        <begin position="1210"/>
        <end position="1242"/>
    </location>
</feature>
<feature type="compositionally biased region" description="Basic and acidic residues" evidence="1">
    <location>
        <begin position="1676"/>
        <end position="1710"/>
    </location>
</feature>
<name>A0A7S4SRI7_9DINO</name>
<dbReference type="EMBL" id="HBNR01077258">
    <property type="protein sequence ID" value="CAE4653713.1"/>
    <property type="molecule type" value="Transcribed_RNA"/>
</dbReference>
<dbReference type="Gene3D" id="1.20.120.330">
    <property type="entry name" value="Nucleotidyltransferases domain 2"/>
    <property type="match status" value="1"/>
</dbReference>
<dbReference type="SUPFAM" id="SSF81593">
    <property type="entry name" value="Nucleotidyltransferase substrate binding subunit/domain"/>
    <property type="match status" value="1"/>
</dbReference>
<dbReference type="Pfam" id="PF25794">
    <property type="entry name" value="SACS"/>
    <property type="match status" value="1"/>
</dbReference>
<feature type="compositionally biased region" description="Basic and acidic residues" evidence="1">
    <location>
        <begin position="1929"/>
        <end position="1955"/>
    </location>
</feature>
<feature type="region of interest" description="Disordered" evidence="1">
    <location>
        <begin position="740"/>
        <end position="770"/>
    </location>
</feature>
<feature type="region of interest" description="Disordered" evidence="1">
    <location>
        <begin position="536"/>
        <end position="556"/>
    </location>
</feature>
<feature type="compositionally biased region" description="Basic and acidic residues" evidence="1">
    <location>
        <begin position="2108"/>
        <end position="2128"/>
    </location>
</feature>
<feature type="compositionally biased region" description="Basic and acidic residues" evidence="1">
    <location>
        <begin position="1123"/>
        <end position="1138"/>
    </location>
</feature>
<sequence>MARLCEEGGEAEGGEKEDAFGQEADLVSQVRQLLQEYGDGADLVTEFVQNNDDAGAGCVAFFLVDEKFGTERVVDPRTTALQGPALYVCSDKPLSPDDIARMQRVGRSEKRLDFKSSGRFGVGLNVMYRYCDCPQLLANGRLHYFDLTQKFVAKPGMRRGRQFTVEKLHEAFPDSHAPFEVKVIADRFPTIFRLALRAKRSDLGVAMDVPTVRSELTKASEIADKMLLFTRNLKRLEFHDSKKLINSHEATVKDPEAYAAFFKELPASIPDLKAGKYNQIIAQKNIVTENPKGKTDAEWAIAHRVGADQAMLDVLKAQFEQPHGVALLPHGAAAARVKPAEDELRGGRICCGLPTPFRSNSCAWINGSFALLSSRKTLPLPDDKESKPTLDKQWNKMLLEGPVALSMRGLILHCTAMVLFSGMDLERYFGLFPIRGDRLQSILSQATWKSTIKDAVFPVAKGAKKMTWVQGPTPPFFSKDLSDDVQECLVKDGLRLVALPPELLLEYEEALGKPRESVSSQDLCKFLRETYEKLHPEVKNAEPEPEDGKDAEASKGFELDPTETGMECLSSKAYIMELLKFAVKGIWAAYAKAKAGKFTKFSPDELAGVPLLMTHAQEVTTFKNGVKYSTWRDILPEKKSLFLDRETYVTVMDSVDTTVVGVQREVETEIPGVRPFTLKDLLPYRPEVERSVEDSVPWAHPGNEPLRVFWSLVAETFAEDLQATNYQQMYNAANRTFHDAKKEGATKDGKKDNGDKKDGEKKEGEQMGAAKLKPDTGWSRVIWDWKVLPICSKDGTGENGETVVALSDAIRCVAVTHITSEEDVVRSLSELLTDCGIEIIQHDTLSDNRISRLLRTLVVSTNEEMLKVLHERGNLSSLTGVQRHDLLAYFSVLSVKGGVDLHGVTKLPLFKTASMESSFIALEGNTQYCCVDPSDPHSKALSKLMPPGMIMLAWPTQQVKPIYEHCNIQLCNGEDFMVTQIIPRLPDIVDSGPNGKFAEPFLVELHSFVCTDDSDKVKRAAMECEFVTAEDFSKKGCPCQFTSPTGGAAAAFKEVLSAHLPAKWMQKSDKHMELLHALGMERNLTPAMILMCAKDLDSGAGDKADPSNDNALAVIEEEEEKDKDEKEGRDVKRRKMDAQRALRSKSWELVEEWARAADEVWPKRSLGTSSQTAPEYKHGEKIALPPTRDPIKVEDMACLVEAASLRILMTRRHKTQKSRKDDALDRNSKKKLKTKPLDRGQGPSAADLELCSLYGTAFSKSRQVLWTICPLSAHGSPNRNKEGDSKYLKTLLENHKKGMYEVFGTYAMPGQAPLELVMRHLACLCTIMQSEPGAATVNTDSLLHDDFRLCWQYLSENLTIPLPEELSTPMCKQVLQQLKDLPCVAVSSEDAANVSVDVTTLTRPRFAFFQLPLLKGKQANLRLYLRQVNASTASEASIFRMLGATDTPRASHFAGASERVASKAQELGRANWEWVVAVLEACVKGVYEDITDKAAHALEGVKKEIKNLHMFTTAGTIMPARKLTWADEPRWLKRCERTKILSFCALNGHDQRDIAQALVEHLGVRQLTKLVEERRMVEGANANSEGAPKPRAFKERLESLLRSPEFCCGLHAVMEQQANENKKTLGVTVTGVGQELRTIRWRAASGKLRSALFWKEKEAKKKKGKKRKVGEENGEEGEKKEGESKDGEKKDGKGEKKDSEMKDSEKKEGKEEEAEEEEEEEEEDVAEDLPTGEANTIIDGSEQVQQVYFDEFERTVYVGDAEFGDDSFTAELVFALRRALPLLWGVDNFLLEAMLRCALTEGPDSIAGFLEKRDIKVDTNMPRQLGPGDQLPEDLQDSLVWAMDTTYAEGECCAVLINDVFTIAEVCKFPSDQKQGEGLTRSYFLKLTVDKFEVKKHFEVYKIRTNRMTAEGISAEPETTDLALYSEKEAKESAEKKATEPEKAQASEEGKAKEMTEEDEETTIKDLKRYLHEMGQMEPEDYKAVMRRLFKTWHPDKAGDTPLSKRIFHMLRAHEQWYKKRQSGEETGDDSWLDKEDGKAPAGPKPSGGEDDGKILAIEGPEGGFEDGAGGQSSWFEEFEKEMAKAREAKEAGEEAKPYTRMPGAGEKAPENKRDKADWEREQQEREEKAAQVRIVDKVLATRYLQEAKLELVAVKRLMQEVDGVRSMPSRAVWHCQQAVEMGLKSAMLRTCGVAEDEVVGGAAHDLIDFIARLKTAEVNTEEQRRAQNVPLEGDDVEWLKRAYLAARYPKPGRYGVPTLLYSDKDADRALRLAEGFLQWAERVEDLPDPNKFRRRWSSVSASSTIKDTTPKDAKEAEAAAAPSASGPRGTLGQKGKAAPAKPPATVAAASKEGSSGGLGLRRISSTDSASGGLGLKRMSSTDSTGGQPASKAAKPGNAGGIAMPTPKAPAGIKRPGDSVVVDGESEPPRRWSKRNLSQ</sequence>
<feature type="domain" description="HEPN" evidence="2">
    <location>
        <begin position="2150"/>
        <end position="2277"/>
    </location>
</feature>
<proteinExistence type="predicted"/>
<feature type="compositionally biased region" description="Polar residues" evidence="1">
    <location>
        <begin position="2379"/>
        <end position="2388"/>
    </location>
</feature>
<dbReference type="PROSITE" id="PS50910">
    <property type="entry name" value="HEPN"/>
    <property type="match status" value="1"/>
</dbReference>
<evidence type="ECO:0000259" key="2">
    <source>
        <dbReference type="PROSITE" id="PS50910"/>
    </source>
</evidence>
<dbReference type="InterPro" id="IPR036890">
    <property type="entry name" value="HATPase_C_sf"/>
</dbReference>
<feature type="compositionally biased region" description="Basic and acidic residues" evidence="1">
    <location>
        <begin position="2084"/>
        <end position="2098"/>
    </location>
</feature>
<organism evidence="3">
    <name type="scientific">Alexandrium monilatum</name>
    <dbReference type="NCBI Taxonomy" id="311494"/>
    <lineage>
        <taxon>Eukaryota</taxon>
        <taxon>Sar</taxon>
        <taxon>Alveolata</taxon>
        <taxon>Dinophyceae</taxon>
        <taxon>Gonyaulacales</taxon>
        <taxon>Pyrocystaceae</taxon>
        <taxon>Alexandrium</taxon>
    </lineage>
</organism>
<evidence type="ECO:0000313" key="3">
    <source>
        <dbReference type="EMBL" id="CAE4653713.1"/>
    </source>
</evidence>
<dbReference type="PANTHER" id="PTHR46919">
    <property type="entry name" value="ZINC FINGER, C3HC4 TYPE (RING FINGER) FAMILY PROTEIN"/>
    <property type="match status" value="1"/>
</dbReference>
<feature type="compositionally biased region" description="Acidic residues" evidence="1">
    <location>
        <begin position="1711"/>
        <end position="1727"/>
    </location>
</feature>
<accession>A0A7S4SRI7</accession>
<feature type="compositionally biased region" description="Gly residues" evidence="1">
    <location>
        <begin position="2061"/>
        <end position="2071"/>
    </location>
</feature>
<dbReference type="SUPFAM" id="SSF55874">
    <property type="entry name" value="ATPase domain of HSP90 chaperone/DNA topoisomerase II/histidine kinase"/>
    <property type="match status" value="1"/>
</dbReference>
<protein>
    <recommendedName>
        <fullName evidence="2">HEPN domain-containing protein</fullName>
    </recommendedName>
</protein>
<feature type="region of interest" description="Disordered" evidence="1">
    <location>
        <begin position="1929"/>
        <end position="1963"/>
    </location>
</feature>
<reference evidence="3" key="1">
    <citation type="submission" date="2021-01" db="EMBL/GenBank/DDBJ databases">
        <authorList>
            <person name="Corre E."/>
            <person name="Pelletier E."/>
            <person name="Niang G."/>
            <person name="Scheremetjew M."/>
            <person name="Finn R."/>
            <person name="Kale V."/>
            <person name="Holt S."/>
            <person name="Cochrane G."/>
            <person name="Meng A."/>
            <person name="Brown T."/>
            <person name="Cohen L."/>
        </authorList>
    </citation>
    <scope>NUCLEOTIDE SEQUENCE</scope>
    <source>
        <strain evidence="3">CCMP3105</strain>
    </source>
</reference>
<feature type="compositionally biased region" description="Basic and acidic residues" evidence="1">
    <location>
        <begin position="1218"/>
        <end position="1227"/>
    </location>
</feature>
<dbReference type="Pfam" id="PF05168">
    <property type="entry name" value="HEPN"/>
    <property type="match status" value="1"/>
</dbReference>